<reference evidence="1 2" key="1">
    <citation type="journal article" date="2022" name="DNA Res.">
        <title>Chromosomal-level genome assembly of the orchid tree Bauhinia variegata (Leguminosae; Cercidoideae) supports the allotetraploid origin hypothesis of Bauhinia.</title>
        <authorList>
            <person name="Zhong Y."/>
            <person name="Chen Y."/>
            <person name="Zheng D."/>
            <person name="Pang J."/>
            <person name="Liu Y."/>
            <person name="Luo S."/>
            <person name="Meng S."/>
            <person name="Qian L."/>
            <person name="Wei D."/>
            <person name="Dai S."/>
            <person name="Zhou R."/>
        </authorList>
    </citation>
    <scope>NUCLEOTIDE SEQUENCE [LARGE SCALE GENOMIC DNA]</scope>
    <source>
        <strain evidence="1">BV-YZ2020</strain>
    </source>
</reference>
<accession>A0ACB9KKV3</accession>
<protein>
    <submittedName>
        <fullName evidence="1">Uncharacterized protein</fullName>
    </submittedName>
</protein>
<evidence type="ECO:0000313" key="2">
    <source>
        <dbReference type="Proteomes" id="UP000828941"/>
    </source>
</evidence>
<name>A0ACB9KKV3_BAUVA</name>
<sequence>MNNNDAHYLRRWNQSSDCCTWIGVSCDGERHVTGLDRNDNLFGEFHNATSLLSLQNLKSLNLAHQDLTSMIPSRPNKLKKLTFLNLSNASFGMQTLTEVSQLTRLVTLDISCSYLIGDEGELENLNLLKLLQNYSFIRQLYLDGVNISANGHEWANVLLALPVLQELGMQGCNLSGPIDSSLARLKNLRVVCLSGNNLSSPVPEFFANFTNLNTLHLIDCGLSGVFPQNIFKVLTLTSIGISYSFGLHASFLDFQMNGSLQMLVLDLESHSFQCFESVSKLFEGPGRAPAKYFSTFGFDLHSNHLRRPLPFLPERLSYLDYSSKNISTPIPSNIGNYDLFFLSFSSNKIHGSIPESICNLTNLELLDLSNNSLTGSIPKCLLAMDGSLEVINLSRNKLIRSLDTFPGSCDLRTLQLKGNLLQVKLPKYLATCDSLEVFDIGNIQIDGRGTKASWSELQIIDLGSNGFGGKIPSEFFKTWKLMLANENDEKLWKLNQLQLDNRLQVKFLTK</sequence>
<evidence type="ECO:0000313" key="1">
    <source>
        <dbReference type="EMBL" id="KAI4297567.1"/>
    </source>
</evidence>
<organism evidence="1 2">
    <name type="scientific">Bauhinia variegata</name>
    <name type="common">Purple orchid tree</name>
    <name type="synonym">Phanera variegata</name>
    <dbReference type="NCBI Taxonomy" id="167791"/>
    <lineage>
        <taxon>Eukaryota</taxon>
        <taxon>Viridiplantae</taxon>
        <taxon>Streptophyta</taxon>
        <taxon>Embryophyta</taxon>
        <taxon>Tracheophyta</taxon>
        <taxon>Spermatophyta</taxon>
        <taxon>Magnoliopsida</taxon>
        <taxon>eudicotyledons</taxon>
        <taxon>Gunneridae</taxon>
        <taxon>Pentapetalae</taxon>
        <taxon>rosids</taxon>
        <taxon>fabids</taxon>
        <taxon>Fabales</taxon>
        <taxon>Fabaceae</taxon>
        <taxon>Cercidoideae</taxon>
        <taxon>Cercideae</taxon>
        <taxon>Bauhiniinae</taxon>
        <taxon>Bauhinia</taxon>
    </lineage>
</organism>
<dbReference type="Proteomes" id="UP000828941">
    <property type="component" value="Chromosome 14"/>
</dbReference>
<dbReference type="EMBL" id="CM039439">
    <property type="protein sequence ID" value="KAI4297567.1"/>
    <property type="molecule type" value="Genomic_DNA"/>
</dbReference>
<comment type="caution">
    <text evidence="1">The sequence shown here is derived from an EMBL/GenBank/DDBJ whole genome shotgun (WGS) entry which is preliminary data.</text>
</comment>
<proteinExistence type="predicted"/>
<gene>
    <name evidence="1" type="ORF">L6164_037452</name>
</gene>
<keyword evidence="2" id="KW-1185">Reference proteome</keyword>